<dbReference type="PRINTS" id="PR00111">
    <property type="entry name" value="ABHYDROLASE"/>
</dbReference>
<dbReference type="RefSeq" id="WP_343057926.1">
    <property type="nucleotide sequence ID" value="NZ_JACHFN010000019.1"/>
</dbReference>
<dbReference type="InterPro" id="IPR000073">
    <property type="entry name" value="AB_hydrolase_1"/>
</dbReference>
<feature type="domain" description="AB hydrolase-1" evidence="3">
    <location>
        <begin position="79"/>
        <end position="325"/>
    </location>
</feature>
<organism evidence="4 5">
    <name type="scientific">Deinococcus budaensis</name>
    <dbReference type="NCBI Taxonomy" id="1665626"/>
    <lineage>
        <taxon>Bacteria</taxon>
        <taxon>Thermotogati</taxon>
        <taxon>Deinococcota</taxon>
        <taxon>Deinococci</taxon>
        <taxon>Deinococcales</taxon>
        <taxon>Deinococcaceae</taxon>
        <taxon>Deinococcus</taxon>
    </lineage>
</organism>
<dbReference type="SUPFAM" id="SSF53474">
    <property type="entry name" value="alpha/beta-Hydrolases"/>
    <property type="match status" value="1"/>
</dbReference>
<feature type="region of interest" description="Disordered" evidence="2">
    <location>
        <begin position="1"/>
        <end position="21"/>
    </location>
</feature>
<dbReference type="Pfam" id="PF12697">
    <property type="entry name" value="Abhydrolase_6"/>
    <property type="match status" value="1"/>
</dbReference>
<dbReference type="AlphaFoldDB" id="A0A7W8GIE7"/>
<accession>A0A7W8GIE7</accession>
<evidence type="ECO:0000256" key="1">
    <source>
        <dbReference type="ARBA" id="ARBA00022801"/>
    </source>
</evidence>
<dbReference type="Gene3D" id="3.40.50.1820">
    <property type="entry name" value="alpha/beta hydrolase"/>
    <property type="match status" value="1"/>
</dbReference>
<dbReference type="GO" id="GO:0016020">
    <property type="term" value="C:membrane"/>
    <property type="evidence" value="ECO:0007669"/>
    <property type="project" value="TreeGrafter"/>
</dbReference>
<sequence length="347" mass="37511">MDSDTPPLTPEMPIPQTPTPEPRRPLLLVFLALGLGAVVTRVRIRRSEGRYPPHGRVLDLADGPTHVIEGGTPGAPPAVLIHGSDGVALDWPVSPLWDELAPEARLIAPDRPGHGHTPARPGSPVTVEVNVRRLRQLLDALDLPGPVTLLGHSYGAAVALAFAAAYPERVRALVLVSPTAFPARGLTRPLAYVPLIPVLETLLTRVLLLPLGRMVAWLEGGRAFHPAPIPPEWHAMMLAFSRRRGQVHALAWENRTLARELARLLPAYPGLRVPSVVVAGAHDRLAPAGAHALPLARTLPRAALRWLPDGGHQLHWTHPAEVVQAVRDAQEMCQAEADLPLAPRARR</sequence>
<dbReference type="GO" id="GO:0016787">
    <property type="term" value="F:hydrolase activity"/>
    <property type="evidence" value="ECO:0007669"/>
    <property type="project" value="UniProtKB-KW"/>
</dbReference>
<reference evidence="4 5" key="1">
    <citation type="submission" date="2020-08" db="EMBL/GenBank/DDBJ databases">
        <title>Genomic Encyclopedia of Type Strains, Phase IV (KMG-IV): sequencing the most valuable type-strain genomes for metagenomic binning, comparative biology and taxonomic classification.</title>
        <authorList>
            <person name="Goeker M."/>
        </authorList>
    </citation>
    <scope>NUCLEOTIDE SEQUENCE [LARGE SCALE GENOMIC DNA]</scope>
    <source>
        <strain evidence="4 5">DSM 101791</strain>
    </source>
</reference>
<dbReference type="InterPro" id="IPR029058">
    <property type="entry name" value="AB_hydrolase_fold"/>
</dbReference>
<dbReference type="Proteomes" id="UP000525389">
    <property type="component" value="Unassembled WGS sequence"/>
</dbReference>
<dbReference type="InterPro" id="IPR050266">
    <property type="entry name" value="AB_hydrolase_sf"/>
</dbReference>
<feature type="compositionally biased region" description="Pro residues" evidence="2">
    <location>
        <begin position="7"/>
        <end position="20"/>
    </location>
</feature>
<dbReference type="PANTHER" id="PTHR43798:SF31">
    <property type="entry name" value="AB HYDROLASE SUPERFAMILY PROTEIN YCLE"/>
    <property type="match status" value="1"/>
</dbReference>
<evidence type="ECO:0000259" key="3">
    <source>
        <dbReference type="Pfam" id="PF12697"/>
    </source>
</evidence>
<evidence type="ECO:0000313" key="4">
    <source>
        <dbReference type="EMBL" id="MBB5236053.1"/>
    </source>
</evidence>
<evidence type="ECO:0000313" key="5">
    <source>
        <dbReference type="Proteomes" id="UP000525389"/>
    </source>
</evidence>
<proteinExistence type="predicted"/>
<name>A0A7W8GIE7_9DEIO</name>
<protein>
    <submittedName>
        <fullName evidence="4">Pimeloyl-ACP methyl ester carboxylesterase</fullName>
    </submittedName>
</protein>
<dbReference type="PANTHER" id="PTHR43798">
    <property type="entry name" value="MONOACYLGLYCEROL LIPASE"/>
    <property type="match status" value="1"/>
</dbReference>
<keyword evidence="5" id="KW-1185">Reference proteome</keyword>
<keyword evidence="1" id="KW-0378">Hydrolase</keyword>
<comment type="caution">
    <text evidence="4">The sequence shown here is derived from an EMBL/GenBank/DDBJ whole genome shotgun (WGS) entry which is preliminary data.</text>
</comment>
<evidence type="ECO:0000256" key="2">
    <source>
        <dbReference type="SAM" id="MobiDB-lite"/>
    </source>
</evidence>
<dbReference type="EMBL" id="JACHFN010000019">
    <property type="protein sequence ID" value="MBB5236053.1"/>
    <property type="molecule type" value="Genomic_DNA"/>
</dbReference>
<dbReference type="InterPro" id="IPR000639">
    <property type="entry name" value="Epox_hydrolase-like"/>
</dbReference>
<gene>
    <name evidence="4" type="ORF">HNQ09_003518</name>
</gene>
<dbReference type="PRINTS" id="PR00412">
    <property type="entry name" value="EPOXHYDRLASE"/>
</dbReference>